<dbReference type="PANTHER" id="PTHR16138:SF7">
    <property type="entry name" value="PALMITOYL-PROTEIN THIOESTERASE ABHD10, MITOCHONDRIAL"/>
    <property type="match status" value="1"/>
</dbReference>
<evidence type="ECO:0000256" key="11">
    <source>
        <dbReference type="ARBA" id="ARBA00047972"/>
    </source>
</evidence>
<dbReference type="Gene3D" id="3.40.50.1820">
    <property type="entry name" value="alpha/beta hydrolase"/>
    <property type="match status" value="1"/>
</dbReference>
<evidence type="ECO:0000256" key="5">
    <source>
        <dbReference type="ARBA" id="ARBA00039314"/>
    </source>
</evidence>
<keyword evidence="3" id="KW-0809">Transit peptide</keyword>
<proteinExistence type="predicted"/>
<dbReference type="Proteomes" id="UP000274097">
    <property type="component" value="Unassembled WGS sequence"/>
</dbReference>
<sequence>MMAEETGRLDRGDGVELAWASLPGRGPTVVFLGGFRSDMEGTKALALRDICAARGQAFLRLDYSGHGTSGGVFEQGCIGTWAADAALVIGQRAPGPLVLVGSSMGGWIALLLARQWGARVRALVGIAAAPDFTSRLMEPALTEANRAALARDGFFHEPNPYGDPVPITAKLLEDGRAQSVFGQPLPFAGPVRLLQGMRDAEVPWQTATDLAAHLGTEDVRILLVKDGDHRLSRPQDLLLLEQTLTSLLGTQDGSQPLPEAGIAPT</sequence>
<dbReference type="InterPro" id="IPR000073">
    <property type="entry name" value="AB_hydrolase_1"/>
</dbReference>
<comment type="function">
    <text evidence="9">Acts as an acyl-protein thioesterase that hydrolyzes fatty acids from acylated residues in proteins. Regulates the mitochondrial S-depalmitoylation of the nucleophilic active site residue of peroxiredoxin-5/PRDX5, a key antioxidant protein, therefore modulating mitochondrial antioxidant ability. Also catalyzes the deglucuronidation of mycophenolic acid acyl-glucuronide, an active metabolite of the immunosuppressant drug mycophenolate.</text>
</comment>
<evidence type="ECO:0000256" key="8">
    <source>
        <dbReference type="ARBA" id="ARBA00042704"/>
    </source>
</evidence>
<comment type="catalytic activity">
    <reaction evidence="11">
        <text>mycophenolic acid O-acyl-beta-D-glucuronide + H2O = mycophenolate + D-glucuronate + H(+)</text>
        <dbReference type="Rhea" id="RHEA:34179"/>
        <dbReference type="ChEBI" id="CHEBI:15377"/>
        <dbReference type="ChEBI" id="CHEBI:15378"/>
        <dbReference type="ChEBI" id="CHEBI:58720"/>
        <dbReference type="ChEBI" id="CHEBI:62932"/>
        <dbReference type="ChEBI" id="CHEBI:66982"/>
        <dbReference type="EC" id="3.1.1.93"/>
    </reaction>
    <physiologicalReaction direction="left-to-right" evidence="11">
        <dbReference type="Rhea" id="RHEA:34180"/>
    </physiologicalReaction>
</comment>
<dbReference type="EC" id="3.1.2.22" evidence="1"/>
<evidence type="ECO:0000256" key="3">
    <source>
        <dbReference type="ARBA" id="ARBA00022946"/>
    </source>
</evidence>
<evidence type="ECO:0000313" key="13">
    <source>
        <dbReference type="EMBL" id="RKK01225.1"/>
    </source>
</evidence>
<protein>
    <recommendedName>
        <fullName evidence="5">Palmitoyl-protein thioesterase ABHD10, mitochondrial</fullName>
        <ecNumber evidence="4">3.1.1.93</ecNumber>
        <ecNumber evidence="1">3.1.2.22</ecNumber>
    </recommendedName>
    <alternativeName>
        <fullName evidence="7">Acyl-protein thioesterase ABHD10</fullName>
    </alternativeName>
    <alternativeName>
        <fullName evidence="8">Alpha/beta hydrolase domain-containing protein 10</fullName>
    </alternativeName>
    <alternativeName>
        <fullName evidence="6">Mycophenolic acid acyl-glucuronide esterase, mitochondrial</fullName>
    </alternativeName>
</protein>
<dbReference type="Pfam" id="PF12697">
    <property type="entry name" value="Abhydrolase_6"/>
    <property type="match status" value="1"/>
</dbReference>
<gene>
    <name evidence="13" type="ORF">D6Z83_26110</name>
    <name evidence="14" type="ORF">EBE87_04250</name>
</gene>
<dbReference type="Proteomes" id="UP000278036">
    <property type="component" value="Unassembled WGS sequence"/>
</dbReference>
<evidence type="ECO:0000256" key="10">
    <source>
        <dbReference type="ARBA" id="ARBA00047409"/>
    </source>
</evidence>
<evidence type="ECO:0000256" key="4">
    <source>
        <dbReference type="ARBA" id="ARBA00039132"/>
    </source>
</evidence>
<dbReference type="InParanoid" id="A0A3A9J9B4"/>
<dbReference type="InterPro" id="IPR052382">
    <property type="entry name" value="ABHD10_acyl-thioesterase"/>
</dbReference>
<evidence type="ECO:0000313" key="16">
    <source>
        <dbReference type="Proteomes" id="UP000278036"/>
    </source>
</evidence>
<dbReference type="GO" id="GO:0008474">
    <property type="term" value="F:palmitoyl-(protein) hydrolase activity"/>
    <property type="evidence" value="ECO:0007669"/>
    <property type="project" value="UniProtKB-EC"/>
</dbReference>
<keyword evidence="15" id="KW-1185">Reference proteome</keyword>
<evidence type="ECO:0000313" key="15">
    <source>
        <dbReference type="Proteomes" id="UP000274097"/>
    </source>
</evidence>
<accession>A0A3A9J9B4</accession>
<evidence type="ECO:0000256" key="6">
    <source>
        <dbReference type="ARBA" id="ARBA00041520"/>
    </source>
</evidence>
<dbReference type="GO" id="GO:0102390">
    <property type="term" value="F:mycophenolic acid acyl-glucuronide esterase activity"/>
    <property type="evidence" value="ECO:0007669"/>
    <property type="project" value="UniProtKB-EC"/>
</dbReference>
<comment type="catalytic activity">
    <reaction evidence="10">
        <text>S-hexadecanoyl-L-cysteinyl-[protein] + H2O = L-cysteinyl-[protein] + hexadecanoate + H(+)</text>
        <dbReference type="Rhea" id="RHEA:19233"/>
        <dbReference type="Rhea" id="RHEA-COMP:10131"/>
        <dbReference type="Rhea" id="RHEA-COMP:11032"/>
        <dbReference type="ChEBI" id="CHEBI:7896"/>
        <dbReference type="ChEBI" id="CHEBI:15377"/>
        <dbReference type="ChEBI" id="CHEBI:15378"/>
        <dbReference type="ChEBI" id="CHEBI:29950"/>
        <dbReference type="ChEBI" id="CHEBI:74151"/>
        <dbReference type="EC" id="3.1.2.22"/>
    </reaction>
    <physiologicalReaction direction="left-to-right" evidence="10">
        <dbReference type="Rhea" id="RHEA:19234"/>
    </physiologicalReaction>
</comment>
<organism evidence="13 16">
    <name type="scientific">Teichococcus wenyumeiae</name>
    <dbReference type="NCBI Taxonomy" id="2478470"/>
    <lineage>
        <taxon>Bacteria</taxon>
        <taxon>Pseudomonadati</taxon>
        <taxon>Pseudomonadota</taxon>
        <taxon>Alphaproteobacteria</taxon>
        <taxon>Acetobacterales</taxon>
        <taxon>Roseomonadaceae</taxon>
        <taxon>Roseomonas</taxon>
    </lineage>
</organism>
<dbReference type="EC" id="3.1.1.93" evidence="4"/>
<evidence type="ECO:0000256" key="9">
    <source>
        <dbReference type="ARBA" id="ARBA00046047"/>
    </source>
</evidence>
<evidence type="ECO:0000256" key="1">
    <source>
        <dbReference type="ARBA" id="ARBA00012423"/>
    </source>
</evidence>
<evidence type="ECO:0000256" key="7">
    <source>
        <dbReference type="ARBA" id="ARBA00042645"/>
    </source>
</evidence>
<dbReference type="OrthoDB" id="9813296at2"/>
<dbReference type="AlphaFoldDB" id="A0A3A9J9B4"/>
<name>A0A3A9J9B4_9PROT</name>
<dbReference type="EMBL" id="RAQU01000314">
    <property type="protein sequence ID" value="RKK01225.1"/>
    <property type="molecule type" value="Genomic_DNA"/>
</dbReference>
<dbReference type="PANTHER" id="PTHR16138">
    <property type="entry name" value="MYCOPHENOLIC ACID ACYL-GLUCURONIDE ESTERASE, MITOCHONDRIAL"/>
    <property type="match status" value="1"/>
</dbReference>
<evidence type="ECO:0000313" key="14">
    <source>
        <dbReference type="EMBL" id="RMI26492.1"/>
    </source>
</evidence>
<evidence type="ECO:0000256" key="2">
    <source>
        <dbReference type="ARBA" id="ARBA00022801"/>
    </source>
</evidence>
<reference evidence="13 16" key="1">
    <citation type="submission" date="2018-09" db="EMBL/GenBank/DDBJ databases">
        <title>Roseomonas sp. nov., isolated from feces of Tibetan antelopes in the Qinghai-Tibet plateau, China.</title>
        <authorList>
            <person name="Tian Z."/>
        </authorList>
    </citation>
    <scope>NUCLEOTIDE SEQUENCE [LARGE SCALE GENOMIC DNA]</scope>
    <source>
        <strain evidence="14 15">Z23</strain>
        <strain evidence="13 16">Z24</strain>
    </source>
</reference>
<dbReference type="SUPFAM" id="SSF53474">
    <property type="entry name" value="alpha/beta-Hydrolases"/>
    <property type="match status" value="1"/>
</dbReference>
<feature type="domain" description="AB hydrolase-1" evidence="12">
    <location>
        <begin position="46"/>
        <end position="234"/>
    </location>
</feature>
<keyword evidence="2 13" id="KW-0378">Hydrolase</keyword>
<comment type="caution">
    <text evidence="13">The sequence shown here is derived from an EMBL/GenBank/DDBJ whole genome shotgun (WGS) entry which is preliminary data.</text>
</comment>
<dbReference type="EMBL" id="RFLX01000002">
    <property type="protein sequence ID" value="RMI26492.1"/>
    <property type="molecule type" value="Genomic_DNA"/>
</dbReference>
<dbReference type="InterPro" id="IPR029058">
    <property type="entry name" value="AB_hydrolase_fold"/>
</dbReference>
<evidence type="ECO:0000259" key="12">
    <source>
        <dbReference type="Pfam" id="PF12697"/>
    </source>
</evidence>